<dbReference type="Proteomes" id="UP001352852">
    <property type="component" value="Unassembled WGS sequence"/>
</dbReference>
<evidence type="ECO:0000256" key="1">
    <source>
        <dbReference type="ARBA" id="ARBA00001974"/>
    </source>
</evidence>
<gene>
    <name evidence="7" type="primary">ACAD11_2</name>
    <name evidence="7" type="ORF">CHARACLAT_028306</name>
</gene>
<dbReference type="Gene3D" id="1.10.540.10">
    <property type="entry name" value="Acyl-CoA dehydrogenase/oxidase, N-terminal domain"/>
    <property type="match status" value="1"/>
</dbReference>
<evidence type="ECO:0000259" key="6">
    <source>
        <dbReference type="Pfam" id="PF02770"/>
    </source>
</evidence>
<dbReference type="PANTHER" id="PTHR48083">
    <property type="entry name" value="MEDIUM-CHAIN SPECIFIC ACYL-COA DEHYDROGENASE, MITOCHONDRIAL-RELATED"/>
    <property type="match status" value="1"/>
</dbReference>
<keyword evidence="4" id="KW-0443">Lipid metabolism</keyword>
<dbReference type="InterPro" id="IPR009100">
    <property type="entry name" value="AcylCoA_DH/oxidase_NM_dom_sf"/>
</dbReference>
<organism evidence="7 8">
    <name type="scientific">Characodon lateralis</name>
    <dbReference type="NCBI Taxonomy" id="208331"/>
    <lineage>
        <taxon>Eukaryota</taxon>
        <taxon>Metazoa</taxon>
        <taxon>Chordata</taxon>
        <taxon>Craniata</taxon>
        <taxon>Vertebrata</taxon>
        <taxon>Euteleostomi</taxon>
        <taxon>Actinopterygii</taxon>
        <taxon>Neopterygii</taxon>
        <taxon>Teleostei</taxon>
        <taxon>Neoteleostei</taxon>
        <taxon>Acanthomorphata</taxon>
        <taxon>Ovalentaria</taxon>
        <taxon>Atherinomorphae</taxon>
        <taxon>Cyprinodontiformes</taxon>
        <taxon>Goodeidae</taxon>
        <taxon>Characodon</taxon>
    </lineage>
</organism>
<evidence type="ECO:0000256" key="3">
    <source>
        <dbReference type="ARBA" id="ARBA00022827"/>
    </source>
</evidence>
<evidence type="ECO:0000313" key="7">
    <source>
        <dbReference type="EMBL" id="MED6295133.1"/>
    </source>
</evidence>
<dbReference type="InterPro" id="IPR006091">
    <property type="entry name" value="Acyl-CoA_Oxase/DH_mid-dom"/>
</dbReference>
<comment type="caution">
    <text evidence="7">The sequence shown here is derived from an EMBL/GenBank/DDBJ whole genome shotgun (WGS) entry which is preliminary data.</text>
</comment>
<dbReference type="SUPFAM" id="SSF56645">
    <property type="entry name" value="Acyl-CoA dehydrogenase NM domain-like"/>
    <property type="match status" value="1"/>
</dbReference>
<dbReference type="PANTHER" id="PTHR48083:SF13">
    <property type="entry name" value="ACYL-COA DEHYDROGENASE FAMILY MEMBER 11"/>
    <property type="match status" value="1"/>
</dbReference>
<evidence type="ECO:0000256" key="2">
    <source>
        <dbReference type="ARBA" id="ARBA00022630"/>
    </source>
</evidence>
<keyword evidence="3" id="KW-0274">FAD</keyword>
<feature type="domain" description="Acyl-CoA oxidase/dehydrogenase middle" evidence="6">
    <location>
        <begin position="28"/>
        <end position="67"/>
    </location>
</feature>
<dbReference type="EMBL" id="JAHUTJ010077523">
    <property type="protein sequence ID" value="MED6295133.1"/>
    <property type="molecule type" value="Genomic_DNA"/>
</dbReference>
<dbReference type="Gene3D" id="2.40.110.10">
    <property type="entry name" value="Butyryl-CoA Dehydrogenase, subunit A, domain 2"/>
    <property type="match status" value="1"/>
</dbReference>
<proteinExistence type="predicted"/>
<keyword evidence="8" id="KW-1185">Reference proteome</keyword>
<protein>
    <submittedName>
        <fullName evidence="7">Acyl-CoA dehydrogenase member 11</fullName>
    </submittedName>
</protein>
<comment type="cofactor">
    <cofactor evidence="1">
        <name>FAD</name>
        <dbReference type="ChEBI" id="CHEBI:57692"/>
    </cofactor>
</comment>
<evidence type="ECO:0000256" key="5">
    <source>
        <dbReference type="ARBA" id="ARBA00023002"/>
    </source>
</evidence>
<keyword evidence="5" id="KW-0560">Oxidoreductase</keyword>
<accession>A0ABU7F6R8</accession>
<reference evidence="7 8" key="1">
    <citation type="submission" date="2021-06" db="EMBL/GenBank/DDBJ databases">
        <authorList>
            <person name="Palmer J.M."/>
        </authorList>
    </citation>
    <scope>NUCLEOTIDE SEQUENCE [LARGE SCALE GENOMIC DNA]</scope>
    <source>
        <strain evidence="7 8">CL_MEX2019</strain>
        <tissue evidence="7">Muscle</tissue>
    </source>
</reference>
<evidence type="ECO:0000256" key="4">
    <source>
        <dbReference type="ARBA" id="ARBA00022832"/>
    </source>
</evidence>
<dbReference type="InterPro" id="IPR046373">
    <property type="entry name" value="Acyl-CoA_Oxase/DH_mid-dom_sf"/>
</dbReference>
<sequence length="70" mass="8042">MEVLHMFGTGEQKKKWLEPLLSGEIRSCFCMTEPDVASSDAANMECSLHKDKNTYIINGKKWWSSVSRNF</sequence>
<dbReference type="Pfam" id="PF02770">
    <property type="entry name" value="Acyl-CoA_dh_M"/>
    <property type="match status" value="1"/>
</dbReference>
<dbReference type="InterPro" id="IPR050741">
    <property type="entry name" value="Acyl-CoA_dehydrogenase"/>
</dbReference>
<keyword evidence="2" id="KW-0285">Flavoprotein</keyword>
<evidence type="ECO:0000313" key="8">
    <source>
        <dbReference type="Proteomes" id="UP001352852"/>
    </source>
</evidence>
<dbReference type="InterPro" id="IPR037069">
    <property type="entry name" value="AcylCoA_DH/ox_N_sf"/>
</dbReference>
<name>A0ABU7F6R8_9TELE</name>
<keyword evidence="4" id="KW-0276">Fatty acid metabolism</keyword>